<dbReference type="EMBL" id="RKLX01000028">
    <property type="protein sequence ID" value="TGD17561.1"/>
    <property type="molecule type" value="Genomic_DNA"/>
</dbReference>
<dbReference type="RefSeq" id="WP_135368890.1">
    <property type="nucleotide sequence ID" value="NZ_RKLX01000028.1"/>
</dbReference>
<dbReference type="Proteomes" id="UP000297348">
    <property type="component" value="Unassembled WGS sequence"/>
</dbReference>
<feature type="coiled-coil region" evidence="1">
    <location>
        <begin position="302"/>
        <end position="329"/>
    </location>
</feature>
<accession>A0A4Z0J6N0</accession>
<gene>
    <name evidence="2" type="ORF">EGT51_11890</name>
</gene>
<organism evidence="2 3">
    <name type="scientific">Levilactobacillus suantsaiihabitans</name>
    <dbReference type="NCBI Taxonomy" id="2487722"/>
    <lineage>
        <taxon>Bacteria</taxon>
        <taxon>Bacillati</taxon>
        <taxon>Bacillota</taxon>
        <taxon>Bacilli</taxon>
        <taxon>Lactobacillales</taxon>
        <taxon>Lactobacillaceae</taxon>
        <taxon>Levilactobacillus</taxon>
    </lineage>
</organism>
<evidence type="ECO:0000313" key="3">
    <source>
        <dbReference type="Proteomes" id="UP000297348"/>
    </source>
</evidence>
<reference evidence="2 3" key="1">
    <citation type="submission" date="2018-10" db="EMBL/GenBank/DDBJ databases">
        <title>Lactobacillus sp. R7 and Lactobacillus sp. R19 isolated from fermented mustard green product of Taiwan.</title>
        <authorList>
            <person name="Lin S.-T."/>
        </authorList>
    </citation>
    <scope>NUCLEOTIDE SEQUENCE [LARGE SCALE GENOMIC DNA]</scope>
    <source>
        <strain evidence="2 3">BCRC 81129</strain>
    </source>
</reference>
<evidence type="ECO:0000313" key="2">
    <source>
        <dbReference type="EMBL" id="TGD17561.1"/>
    </source>
</evidence>
<proteinExistence type="predicted"/>
<keyword evidence="1" id="KW-0175">Coiled coil</keyword>
<protein>
    <submittedName>
        <fullName evidence="2">Uncharacterized protein</fullName>
    </submittedName>
</protein>
<evidence type="ECO:0000256" key="1">
    <source>
        <dbReference type="SAM" id="Coils"/>
    </source>
</evidence>
<keyword evidence="3" id="KW-1185">Reference proteome</keyword>
<comment type="caution">
    <text evidence="2">The sequence shown here is derived from an EMBL/GenBank/DDBJ whole genome shotgun (WGS) entry which is preliminary data.</text>
</comment>
<name>A0A4Z0J6N0_9LACO</name>
<sequence>MQEISINNVLKGIVDIEVHGEEDELGKNLMESRRKNRIVRDTFLKLINDENFYERSVESGLLKEYSKWLEDTFSIKGPNKLKPKLNRPGSTFLKRPHKWTSEQLIAFIIVAFSSDIYNKELRLDESSEKKISLNNLIMRSMGLGQPRAGINRLNIGSLKRSGLKRFVTDLNGDNAQVVHESSQEITRRGNMLAEFISSEFKYGDTNPKEVSINYRDIKDDVIVDHSGHGLQLYPYHSDPGSIHVLEGMLNAAIDPIAPNDVFEREFKSSKELTNLVLKKVSKVESLIDYSSDASKVVKLGINSRLTAALDELTNAVAILQEEEKRSQGKKI</sequence>
<dbReference type="OrthoDB" id="9940837at2"/>
<dbReference type="AlphaFoldDB" id="A0A4Z0J6N0"/>